<keyword evidence="11" id="KW-0697">Rotamase</keyword>
<proteinExistence type="inferred from homology"/>
<dbReference type="InterPro" id="IPR000774">
    <property type="entry name" value="PPIase_FKBP_N"/>
</dbReference>
<gene>
    <name evidence="16" type="ORF">CHS0354_018468</name>
</gene>
<reference evidence="16" key="3">
    <citation type="submission" date="2023-05" db="EMBL/GenBank/DDBJ databases">
        <authorList>
            <person name="Smith C.H."/>
        </authorList>
    </citation>
    <scope>NUCLEOTIDE SEQUENCE</scope>
    <source>
        <strain evidence="16">CHS0354</strain>
        <tissue evidence="16">Mantle</tissue>
    </source>
</reference>
<dbReference type="Gene3D" id="3.10.50.40">
    <property type="match status" value="1"/>
</dbReference>
<dbReference type="EMBL" id="JAEAOA010001141">
    <property type="protein sequence ID" value="KAK3606874.1"/>
    <property type="molecule type" value="Genomic_DNA"/>
</dbReference>
<keyword evidence="8 12" id="KW-0520">NAD</keyword>
<keyword evidence="17" id="KW-1185">Reference proteome</keyword>
<keyword evidence="11" id="KW-0413">Isomerase</keyword>
<dbReference type="CDD" id="cd04902">
    <property type="entry name" value="ACT_3PGDH-xct"/>
    <property type="match status" value="1"/>
</dbReference>
<evidence type="ECO:0000256" key="13">
    <source>
        <dbReference type="SAM" id="SignalP"/>
    </source>
</evidence>
<dbReference type="Gene3D" id="3.40.50.720">
    <property type="entry name" value="NAD(P)-binding Rossmann-like Domain"/>
    <property type="match status" value="2"/>
</dbReference>
<evidence type="ECO:0000256" key="3">
    <source>
        <dbReference type="ARBA" id="ARBA00013143"/>
    </source>
</evidence>
<comment type="catalytic activity">
    <reaction evidence="11">
        <text>[protein]-peptidylproline (omega=180) = [protein]-peptidylproline (omega=0)</text>
        <dbReference type="Rhea" id="RHEA:16237"/>
        <dbReference type="Rhea" id="RHEA-COMP:10747"/>
        <dbReference type="Rhea" id="RHEA-COMP:10748"/>
        <dbReference type="ChEBI" id="CHEBI:83833"/>
        <dbReference type="ChEBI" id="CHEBI:83834"/>
        <dbReference type="EC" id="5.2.1.8"/>
    </reaction>
</comment>
<dbReference type="PANTHER" id="PTHR42789:SF1">
    <property type="entry name" value="D-ISOMER SPECIFIC 2-HYDROXYACID DEHYDROGENASE FAMILY PROTEIN (AFU_ORTHOLOGUE AFUA_6G10090)"/>
    <property type="match status" value="1"/>
</dbReference>
<evidence type="ECO:0000259" key="15">
    <source>
        <dbReference type="PROSITE" id="PS51671"/>
    </source>
</evidence>
<dbReference type="CDD" id="cd12173">
    <property type="entry name" value="PGDH_4"/>
    <property type="match status" value="1"/>
</dbReference>
<evidence type="ECO:0000256" key="12">
    <source>
        <dbReference type="RuleBase" id="RU363003"/>
    </source>
</evidence>
<dbReference type="Pfam" id="PF00254">
    <property type="entry name" value="FKBP_C"/>
    <property type="match status" value="1"/>
</dbReference>
<dbReference type="InterPro" id="IPR029009">
    <property type="entry name" value="ASB_dom_sf"/>
</dbReference>
<evidence type="ECO:0000256" key="7">
    <source>
        <dbReference type="ARBA" id="ARBA00023002"/>
    </source>
</evidence>
<dbReference type="InterPro" id="IPR029753">
    <property type="entry name" value="D-isomer_DH_CS"/>
</dbReference>
<dbReference type="Pfam" id="PF19304">
    <property type="entry name" value="PGDH_inter"/>
    <property type="match status" value="1"/>
</dbReference>
<dbReference type="InterPro" id="IPR045865">
    <property type="entry name" value="ACT-like_dom_sf"/>
</dbReference>
<sequence>MKSILKYLPLPVVFFAVSAVTVQAQALKTEKEKISYAMGMNIIKSFQEQGLELDEKTFIKAIQDTLGNKKNLMTEDEMRTVLTDFSQKFQVQRQAKAEKDFQNEKAAGAKFHAAKKKEQNVTTLPSGLQYKVIKAGKGQKPTADDTVKVHYQGTLTNGKEFDSSYKRNEPAIFPLKGVIPGWTEVLQLMPVGSVWEVYLPENLAYGKNAPPGSVIMPGATLIFKIELLSIEKTDIICDYLPDLPRPELLDRISAYDAIISRSETDIDRELIDRGTALKVIARAAVGYGNIDVDYASSKGILVFNTPGVNTNSAAELTLGLMLAVYRKIVPAHASMSGGKWNRHIFTGRELAGKTVGIIGLGNVGHRVAHFLSAFDCKMMVYDPYITDDYIAKNHCTRSPDFSTLIKEADIITVHTPKNKNTVNLIAAEEFEIMKPGAVIINAARGGIVNEKDLLDALNSGRVSAAGIDTFDKEPPSPDDPLIKHPNVVLTPHIGASTEEAQYKIGCTVVSETVKGLRGGLSHVRKYSALAERMGKFSAQYLDESFGPVNFEFLFRGNLAMKDAGLIKLSFLKSFLSQYTSSHVSYVNALAVAAEKGFNIEENDDQSFSDYESAIRIIIRSKSDRFSIGGTVLGHRMRLSYFQGLAFEVEPEGRMLIAENRDIPGVIGHLGTVLSNHQVNINQLYLSRYEQKGNAVTIMRIDEDITEPVMQDLRALPAVLKVTYINLN</sequence>
<dbReference type="GO" id="GO:0006457">
    <property type="term" value="P:protein folding"/>
    <property type="evidence" value="ECO:0007669"/>
    <property type="project" value="InterPro"/>
</dbReference>
<dbReference type="SUPFAM" id="SSF54534">
    <property type="entry name" value="FKBP-like"/>
    <property type="match status" value="1"/>
</dbReference>
<dbReference type="InterPro" id="IPR046357">
    <property type="entry name" value="PPIase_dom_sf"/>
</dbReference>
<dbReference type="InterPro" id="IPR045626">
    <property type="entry name" value="PGDH_ASB_dom"/>
</dbReference>
<keyword evidence="5 12" id="KW-0028">Amino-acid biosynthesis</keyword>
<dbReference type="GO" id="GO:0051287">
    <property type="term" value="F:NAD binding"/>
    <property type="evidence" value="ECO:0007669"/>
    <property type="project" value="UniProtKB-UniRule"/>
</dbReference>
<dbReference type="InterPro" id="IPR006236">
    <property type="entry name" value="PGDH"/>
</dbReference>
<dbReference type="NCBIfam" id="TIGR01327">
    <property type="entry name" value="PGDH"/>
    <property type="match status" value="1"/>
</dbReference>
<dbReference type="InterPro" id="IPR029752">
    <property type="entry name" value="D-isomer_DH_CS1"/>
</dbReference>
<dbReference type="GO" id="GO:0004617">
    <property type="term" value="F:phosphoglycerate dehydrogenase activity"/>
    <property type="evidence" value="ECO:0007669"/>
    <property type="project" value="UniProtKB-EC"/>
</dbReference>
<dbReference type="SUPFAM" id="SSF52283">
    <property type="entry name" value="Formate/glycerate dehydrogenase catalytic domain-like"/>
    <property type="match status" value="1"/>
</dbReference>
<comment type="similarity">
    <text evidence="2 12">Belongs to the D-isomer specific 2-hydroxyacid dehydrogenase family.</text>
</comment>
<dbReference type="InterPro" id="IPR036944">
    <property type="entry name" value="PPIase_FKBP_N_sf"/>
</dbReference>
<evidence type="ECO:0000256" key="1">
    <source>
        <dbReference type="ARBA" id="ARBA00005216"/>
    </source>
</evidence>
<feature type="chain" id="PRO_5041911290" description="D-3-phosphoglycerate dehydrogenase" evidence="13">
    <location>
        <begin position="25"/>
        <end position="727"/>
    </location>
</feature>
<dbReference type="Pfam" id="PF00389">
    <property type="entry name" value="2-Hacid_dh"/>
    <property type="match status" value="1"/>
</dbReference>
<dbReference type="SUPFAM" id="SSF55021">
    <property type="entry name" value="ACT-like"/>
    <property type="match status" value="1"/>
</dbReference>
<protein>
    <recommendedName>
        <fullName evidence="4 12">D-3-phosphoglycerate dehydrogenase</fullName>
        <ecNumber evidence="3 12">1.1.1.95</ecNumber>
    </recommendedName>
</protein>
<dbReference type="PROSITE" id="PS00065">
    <property type="entry name" value="D_2_HYDROXYACID_DH_1"/>
    <property type="match status" value="1"/>
</dbReference>
<comment type="catalytic activity">
    <reaction evidence="10 12">
        <text>(2R)-3-phosphoglycerate + NAD(+) = 3-phosphooxypyruvate + NADH + H(+)</text>
        <dbReference type="Rhea" id="RHEA:12641"/>
        <dbReference type="ChEBI" id="CHEBI:15378"/>
        <dbReference type="ChEBI" id="CHEBI:18110"/>
        <dbReference type="ChEBI" id="CHEBI:57540"/>
        <dbReference type="ChEBI" id="CHEBI:57945"/>
        <dbReference type="ChEBI" id="CHEBI:58272"/>
        <dbReference type="EC" id="1.1.1.95"/>
    </reaction>
</comment>
<dbReference type="Gene3D" id="3.30.1330.90">
    <property type="entry name" value="D-3-phosphoglycerate dehydrogenase, domain 3"/>
    <property type="match status" value="1"/>
</dbReference>
<dbReference type="SUPFAM" id="SSF51735">
    <property type="entry name" value="NAD(P)-binding Rossmann-fold domains"/>
    <property type="match status" value="1"/>
</dbReference>
<dbReference type="InterPro" id="IPR006140">
    <property type="entry name" value="D-isomer_DH_NAD-bd"/>
</dbReference>
<accession>A0AAE0TBM9</accession>
<dbReference type="Pfam" id="PF01346">
    <property type="entry name" value="FKBP_N"/>
    <property type="match status" value="1"/>
</dbReference>
<dbReference type="Gene3D" id="3.30.70.260">
    <property type="match status" value="1"/>
</dbReference>
<evidence type="ECO:0000313" key="17">
    <source>
        <dbReference type="Proteomes" id="UP001195483"/>
    </source>
</evidence>
<dbReference type="GO" id="GO:0006564">
    <property type="term" value="P:L-serine biosynthetic process"/>
    <property type="evidence" value="ECO:0007669"/>
    <property type="project" value="UniProtKB-KW"/>
</dbReference>
<dbReference type="PANTHER" id="PTHR42789">
    <property type="entry name" value="D-ISOMER SPECIFIC 2-HYDROXYACID DEHYDROGENASE FAMILY PROTEIN (AFU_ORTHOLOGUE AFUA_6G10090)"/>
    <property type="match status" value="1"/>
</dbReference>
<comment type="pathway">
    <text evidence="1 12">Amino-acid biosynthesis; L-serine biosynthesis; L-serine from 3-phospho-D-glycerate: step 1/3.</text>
</comment>
<dbReference type="PROSITE" id="PS50059">
    <property type="entry name" value="FKBP_PPIASE"/>
    <property type="match status" value="1"/>
</dbReference>
<keyword evidence="6 13" id="KW-0732">Signal</keyword>
<dbReference type="InterPro" id="IPR006139">
    <property type="entry name" value="D-isomer_2_OHA_DH_cat_dom"/>
</dbReference>
<dbReference type="SUPFAM" id="SSF143548">
    <property type="entry name" value="Serine metabolism enzymes domain"/>
    <property type="match status" value="1"/>
</dbReference>
<comment type="caution">
    <text evidence="16">The sequence shown here is derived from an EMBL/GenBank/DDBJ whole genome shotgun (WGS) entry which is preliminary data.</text>
</comment>
<dbReference type="InterPro" id="IPR050857">
    <property type="entry name" value="D-2-hydroxyacid_DH"/>
</dbReference>
<name>A0AAE0TBM9_9BIVA</name>
<evidence type="ECO:0000256" key="11">
    <source>
        <dbReference type="PROSITE-ProRule" id="PRU00277"/>
    </source>
</evidence>
<dbReference type="Pfam" id="PF02826">
    <property type="entry name" value="2-Hacid_dh_C"/>
    <property type="match status" value="1"/>
</dbReference>
<dbReference type="Proteomes" id="UP001195483">
    <property type="component" value="Unassembled WGS sequence"/>
</dbReference>
<evidence type="ECO:0000256" key="4">
    <source>
        <dbReference type="ARBA" id="ARBA00021582"/>
    </source>
</evidence>
<dbReference type="InterPro" id="IPR036291">
    <property type="entry name" value="NAD(P)-bd_dom_sf"/>
</dbReference>
<dbReference type="PRINTS" id="PR01730">
    <property type="entry name" value="INFPOTNTIATR"/>
</dbReference>
<keyword evidence="9 12" id="KW-0718">Serine biosynthesis</keyword>
<dbReference type="InterPro" id="IPR001179">
    <property type="entry name" value="PPIase_FKBP_dom"/>
</dbReference>
<evidence type="ECO:0000256" key="9">
    <source>
        <dbReference type="ARBA" id="ARBA00023299"/>
    </source>
</evidence>
<evidence type="ECO:0000313" key="16">
    <source>
        <dbReference type="EMBL" id="KAK3606874.1"/>
    </source>
</evidence>
<evidence type="ECO:0000256" key="8">
    <source>
        <dbReference type="ARBA" id="ARBA00023027"/>
    </source>
</evidence>
<dbReference type="AlphaFoldDB" id="A0AAE0TBM9"/>
<dbReference type="InterPro" id="IPR008104">
    <property type="entry name" value="INFPOTNTIATR"/>
</dbReference>
<dbReference type="Gene3D" id="1.10.287.460">
    <property type="entry name" value="Peptidyl-prolyl cis-trans isomerase, FKBP-type, N-terminal domain"/>
    <property type="match status" value="1"/>
</dbReference>
<feature type="domain" description="PPIase FKBP-type" evidence="14">
    <location>
        <begin position="144"/>
        <end position="231"/>
    </location>
</feature>
<dbReference type="EC" id="1.1.1.95" evidence="3 12"/>
<reference evidence="16" key="1">
    <citation type="journal article" date="2021" name="Genome Biol. Evol.">
        <title>A High-Quality Reference Genome for a Parasitic Bivalve with Doubly Uniparental Inheritance (Bivalvia: Unionida).</title>
        <authorList>
            <person name="Smith C.H."/>
        </authorList>
    </citation>
    <scope>NUCLEOTIDE SEQUENCE</scope>
    <source>
        <strain evidence="16">CHS0354</strain>
    </source>
</reference>
<dbReference type="PROSITE" id="PS00671">
    <property type="entry name" value="D_2_HYDROXYACID_DH_3"/>
    <property type="match status" value="1"/>
</dbReference>
<keyword evidence="7 12" id="KW-0560">Oxidoreductase</keyword>
<evidence type="ECO:0000259" key="14">
    <source>
        <dbReference type="PROSITE" id="PS50059"/>
    </source>
</evidence>
<evidence type="ECO:0000256" key="2">
    <source>
        <dbReference type="ARBA" id="ARBA00005854"/>
    </source>
</evidence>
<feature type="signal peptide" evidence="13">
    <location>
        <begin position="1"/>
        <end position="24"/>
    </location>
</feature>
<evidence type="ECO:0000256" key="6">
    <source>
        <dbReference type="ARBA" id="ARBA00022729"/>
    </source>
</evidence>
<dbReference type="GO" id="GO:0016020">
    <property type="term" value="C:membrane"/>
    <property type="evidence" value="ECO:0007669"/>
    <property type="project" value="InterPro"/>
</dbReference>
<dbReference type="PROSITE" id="PS51671">
    <property type="entry name" value="ACT"/>
    <property type="match status" value="1"/>
</dbReference>
<evidence type="ECO:0000256" key="5">
    <source>
        <dbReference type="ARBA" id="ARBA00022605"/>
    </source>
</evidence>
<dbReference type="FunFam" id="3.40.50.720:FF:000021">
    <property type="entry name" value="D-3-phosphoglycerate dehydrogenase"/>
    <property type="match status" value="1"/>
</dbReference>
<dbReference type="GO" id="GO:0003755">
    <property type="term" value="F:peptidyl-prolyl cis-trans isomerase activity"/>
    <property type="evidence" value="ECO:0007669"/>
    <property type="project" value="UniProtKB-KW"/>
</dbReference>
<reference evidence="16" key="2">
    <citation type="journal article" date="2021" name="Genome Biol. Evol.">
        <title>Developing a high-quality reference genome for a parasitic bivalve with doubly uniparental inheritance (Bivalvia: Unionida).</title>
        <authorList>
            <person name="Smith C.H."/>
        </authorList>
    </citation>
    <scope>NUCLEOTIDE SEQUENCE</scope>
    <source>
        <strain evidence="16">CHS0354</strain>
        <tissue evidence="16">Mantle</tissue>
    </source>
</reference>
<dbReference type="InterPro" id="IPR002912">
    <property type="entry name" value="ACT_dom"/>
</dbReference>
<feature type="domain" description="ACT" evidence="15">
    <location>
        <begin position="654"/>
        <end position="726"/>
    </location>
</feature>
<organism evidence="16 17">
    <name type="scientific">Potamilus streckersoni</name>
    <dbReference type="NCBI Taxonomy" id="2493646"/>
    <lineage>
        <taxon>Eukaryota</taxon>
        <taxon>Metazoa</taxon>
        <taxon>Spiralia</taxon>
        <taxon>Lophotrochozoa</taxon>
        <taxon>Mollusca</taxon>
        <taxon>Bivalvia</taxon>
        <taxon>Autobranchia</taxon>
        <taxon>Heteroconchia</taxon>
        <taxon>Palaeoheterodonta</taxon>
        <taxon>Unionida</taxon>
        <taxon>Unionoidea</taxon>
        <taxon>Unionidae</taxon>
        <taxon>Ambleminae</taxon>
        <taxon>Lampsilini</taxon>
        <taxon>Potamilus</taxon>
    </lineage>
</organism>
<evidence type="ECO:0000256" key="10">
    <source>
        <dbReference type="ARBA" id="ARBA00048731"/>
    </source>
</evidence>